<keyword evidence="3" id="KW-1185">Reference proteome</keyword>
<evidence type="ECO:0000313" key="3">
    <source>
        <dbReference type="Proteomes" id="UP000887013"/>
    </source>
</evidence>
<dbReference type="AlphaFoldDB" id="A0A8X6Q604"/>
<protein>
    <submittedName>
        <fullName evidence="2">Uncharacterized protein</fullName>
    </submittedName>
</protein>
<dbReference type="Proteomes" id="UP000887013">
    <property type="component" value="Unassembled WGS sequence"/>
</dbReference>
<sequence length="106" mass="12158">MEQDPADLIGQNSRAGVEFPFQKQKGVLFGAFSFSTLFWFHVGIRRSFFPFLSLIYVDQNNFSLFLVTNSLFGVCLWPPRASLTFRKFCGRFRSHDSLEGRGLVPL</sequence>
<name>A0A8X6Q604_NEPPI</name>
<evidence type="ECO:0000313" key="2">
    <source>
        <dbReference type="EMBL" id="GFU08442.1"/>
    </source>
</evidence>
<feature type="transmembrane region" description="Helical" evidence="1">
    <location>
        <begin position="26"/>
        <end position="44"/>
    </location>
</feature>
<comment type="caution">
    <text evidence="2">The sequence shown here is derived from an EMBL/GenBank/DDBJ whole genome shotgun (WGS) entry which is preliminary data.</text>
</comment>
<reference evidence="2" key="1">
    <citation type="submission" date="2020-08" db="EMBL/GenBank/DDBJ databases">
        <title>Multicomponent nature underlies the extraordinary mechanical properties of spider dragline silk.</title>
        <authorList>
            <person name="Kono N."/>
            <person name="Nakamura H."/>
            <person name="Mori M."/>
            <person name="Yoshida Y."/>
            <person name="Ohtoshi R."/>
            <person name="Malay A.D."/>
            <person name="Moran D.A.P."/>
            <person name="Tomita M."/>
            <person name="Numata K."/>
            <person name="Arakawa K."/>
        </authorList>
    </citation>
    <scope>NUCLEOTIDE SEQUENCE</scope>
</reference>
<proteinExistence type="predicted"/>
<accession>A0A8X6Q604</accession>
<keyword evidence="1" id="KW-0472">Membrane</keyword>
<feature type="transmembrane region" description="Helical" evidence="1">
    <location>
        <begin position="64"/>
        <end position="83"/>
    </location>
</feature>
<keyword evidence="1" id="KW-0812">Transmembrane</keyword>
<evidence type="ECO:0000256" key="1">
    <source>
        <dbReference type="SAM" id="Phobius"/>
    </source>
</evidence>
<keyword evidence="1" id="KW-1133">Transmembrane helix</keyword>
<organism evidence="2 3">
    <name type="scientific">Nephila pilipes</name>
    <name type="common">Giant wood spider</name>
    <name type="synonym">Nephila maculata</name>
    <dbReference type="NCBI Taxonomy" id="299642"/>
    <lineage>
        <taxon>Eukaryota</taxon>
        <taxon>Metazoa</taxon>
        <taxon>Ecdysozoa</taxon>
        <taxon>Arthropoda</taxon>
        <taxon>Chelicerata</taxon>
        <taxon>Arachnida</taxon>
        <taxon>Araneae</taxon>
        <taxon>Araneomorphae</taxon>
        <taxon>Entelegynae</taxon>
        <taxon>Araneoidea</taxon>
        <taxon>Nephilidae</taxon>
        <taxon>Nephila</taxon>
    </lineage>
</organism>
<dbReference type="EMBL" id="BMAW01028653">
    <property type="protein sequence ID" value="GFU08442.1"/>
    <property type="molecule type" value="Genomic_DNA"/>
</dbReference>
<gene>
    <name evidence="2" type="ORF">NPIL_31551</name>
</gene>